<dbReference type="PANTHER" id="PTHR31586:SF1">
    <property type="entry name" value="CYTOCHROME C OXIDASE ASSEMBLY PROTEIN COX20, MITOCHONDRIAL"/>
    <property type="match status" value="1"/>
</dbReference>
<evidence type="ECO:0000256" key="8">
    <source>
        <dbReference type="ARBA" id="ARBA00023136"/>
    </source>
</evidence>
<name>A0A167ZDI9_9HYPO</name>
<feature type="region of interest" description="Disordered" evidence="10">
    <location>
        <begin position="1"/>
        <end position="40"/>
    </location>
</feature>
<feature type="compositionally biased region" description="Basic and acidic residues" evidence="10">
    <location>
        <begin position="139"/>
        <end position="155"/>
    </location>
</feature>
<comment type="subcellular location">
    <subcellularLocation>
        <location evidence="1 9">Mitochondrion inner membrane</location>
    </subcellularLocation>
</comment>
<dbReference type="InterPro" id="IPR022533">
    <property type="entry name" value="Cox20"/>
</dbReference>
<dbReference type="PIRSF" id="PIRSF007871">
    <property type="entry name" value="Cox20"/>
    <property type="match status" value="1"/>
</dbReference>
<keyword evidence="6" id="KW-1133">Transmembrane helix</keyword>
<keyword evidence="12" id="KW-1185">Reference proteome</keyword>
<evidence type="ECO:0000256" key="3">
    <source>
        <dbReference type="ARBA" id="ARBA00017689"/>
    </source>
</evidence>
<evidence type="ECO:0000256" key="7">
    <source>
        <dbReference type="ARBA" id="ARBA00023128"/>
    </source>
</evidence>
<evidence type="ECO:0000256" key="4">
    <source>
        <dbReference type="ARBA" id="ARBA00022692"/>
    </source>
</evidence>
<dbReference type="EMBL" id="AZGY01000015">
    <property type="protein sequence ID" value="KZZ92518.1"/>
    <property type="molecule type" value="Genomic_DNA"/>
</dbReference>
<evidence type="ECO:0000313" key="11">
    <source>
        <dbReference type="EMBL" id="KZZ92518.1"/>
    </source>
</evidence>
<evidence type="ECO:0000313" key="12">
    <source>
        <dbReference type="Proteomes" id="UP000078544"/>
    </source>
</evidence>
<dbReference type="GO" id="GO:0005743">
    <property type="term" value="C:mitochondrial inner membrane"/>
    <property type="evidence" value="ECO:0007669"/>
    <property type="project" value="UniProtKB-SubCell"/>
</dbReference>
<organism evidence="11 12">
    <name type="scientific">Moelleriella libera RCEF 2490</name>
    <dbReference type="NCBI Taxonomy" id="1081109"/>
    <lineage>
        <taxon>Eukaryota</taxon>
        <taxon>Fungi</taxon>
        <taxon>Dikarya</taxon>
        <taxon>Ascomycota</taxon>
        <taxon>Pezizomycotina</taxon>
        <taxon>Sordariomycetes</taxon>
        <taxon>Hypocreomycetidae</taxon>
        <taxon>Hypocreales</taxon>
        <taxon>Clavicipitaceae</taxon>
        <taxon>Moelleriella</taxon>
    </lineage>
</organism>
<gene>
    <name evidence="11" type="ORF">AAL_06144</name>
</gene>
<protein>
    <recommendedName>
        <fullName evidence="3 9">Cytochrome c oxidase assembly protein COX20, mitochondrial</fullName>
    </recommendedName>
</protein>
<evidence type="ECO:0000256" key="2">
    <source>
        <dbReference type="ARBA" id="ARBA00009575"/>
    </source>
</evidence>
<accession>A0A167ZDI9</accession>
<keyword evidence="4" id="KW-0812">Transmembrane</keyword>
<evidence type="ECO:0000256" key="9">
    <source>
        <dbReference type="PIRNR" id="PIRNR007871"/>
    </source>
</evidence>
<dbReference type="PANTHER" id="PTHR31586">
    <property type="entry name" value="CYTOCHROME C OXIDASE PROTEIN 20"/>
    <property type="match status" value="1"/>
</dbReference>
<feature type="region of interest" description="Disordered" evidence="10">
    <location>
        <begin position="139"/>
        <end position="158"/>
    </location>
</feature>
<sequence>MAPNTEDAPQNSKTLHVWSKPVEQPTGDGSPSDGKKLAPPTVSEAFGMIKSEDFVNVHNTPCARQGFLAGIAAGAGFGGLRFIVRGNAVKAANWAVGMFVLGSAVSYEYCQYLRRAERIQMKRHIEIVTENRREQARRLAEERREQSKSEQERVRAQAPWYKFW</sequence>
<reference evidence="11 12" key="1">
    <citation type="journal article" date="2016" name="Genome Biol. Evol.">
        <title>Divergent and convergent evolution of fungal pathogenicity.</title>
        <authorList>
            <person name="Shang Y."/>
            <person name="Xiao G."/>
            <person name="Zheng P."/>
            <person name="Cen K."/>
            <person name="Zhan S."/>
            <person name="Wang C."/>
        </authorList>
    </citation>
    <scope>NUCLEOTIDE SEQUENCE [LARGE SCALE GENOMIC DNA]</scope>
    <source>
        <strain evidence="11 12">RCEF 2490</strain>
    </source>
</reference>
<dbReference type="Proteomes" id="UP000078544">
    <property type="component" value="Unassembled WGS sequence"/>
</dbReference>
<comment type="similarity">
    <text evidence="2 9">Belongs to the COX20 family.</text>
</comment>
<evidence type="ECO:0000256" key="10">
    <source>
        <dbReference type="SAM" id="MobiDB-lite"/>
    </source>
</evidence>
<dbReference type="GO" id="GO:0033617">
    <property type="term" value="P:mitochondrial respiratory chain complex IV assembly"/>
    <property type="evidence" value="ECO:0007669"/>
    <property type="project" value="InterPro"/>
</dbReference>
<evidence type="ECO:0000256" key="6">
    <source>
        <dbReference type="ARBA" id="ARBA00022989"/>
    </source>
</evidence>
<keyword evidence="7 9" id="KW-0496">Mitochondrion</keyword>
<dbReference type="OrthoDB" id="14603at2759"/>
<comment type="caution">
    <text evidence="11">The sequence shown here is derived from an EMBL/GenBank/DDBJ whole genome shotgun (WGS) entry which is preliminary data.</text>
</comment>
<evidence type="ECO:0000256" key="1">
    <source>
        <dbReference type="ARBA" id="ARBA00004273"/>
    </source>
</evidence>
<comment type="function">
    <text evidence="9">Involved in the assembly of the cytochrome c oxidase complex.</text>
</comment>
<evidence type="ECO:0000256" key="5">
    <source>
        <dbReference type="ARBA" id="ARBA00022792"/>
    </source>
</evidence>
<dbReference type="Pfam" id="PF12597">
    <property type="entry name" value="Cox20"/>
    <property type="match status" value="1"/>
</dbReference>
<proteinExistence type="inferred from homology"/>
<keyword evidence="5 9" id="KW-0999">Mitochondrion inner membrane</keyword>
<keyword evidence="8 9" id="KW-0472">Membrane</keyword>
<dbReference type="AlphaFoldDB" id="A0A167ZDI9"/>